<name>A0A558QSK9_9SPHN</name>
<dbReference type="GO" id="GO:0005886">
    <property type="term" value="C:plasma membrane"/>
    <property type="evidence" value="ECO:0007669"/>
    <property type="project" value="UniProtKB-SubCell"/>
</dbReference>
<comment type="similarity">
    <text evidence="10 12">Belongs to the fluoride channel Fluc/FEX (TC 1.A.43) family.</text>
</comment>
<keyword evidence="6 12" id="KW-0915">Sodium</keyword>
<feature type="binding site" evidence="12">
    <location>
        <position position="75"/>
    </location>
    <ligand>
        <name>Na(+)</name>
        <dbReference type="ChEBI" id="CHEBI:29101"/>
        <note>structural</note>
    </ligand>
</feature>
<gene>
    <name evidence="12 13" type="primary">crcB</name>
    <name evidence="12" type="synonym">fluC</name>
    <name evidence="13" type="ORF">FOY91_19855</name>
</gene>
<dbReference type="Proteomes" id="UP000318681">
    <property type="component" value="Unassembled WGS sequence"/>
</dbReference>
<sequence>MPPLLLVMAGGAIGSGARYLAGVGVTRAMGPGYPYGTLFVNLAGGLLMGLLVGGLARADVAGEPWRLLLGVGVLGGFTTFSSFSLETYMLLARGEVATAAGYIILSVVASVAMLALGIHTVRALA</sequence>
<proteinExistence type="inferred from homology"/>
<feature type="transmembrane region" description="Helical" evidence="12">
    <location>
        <begin position="97"/>
        <end position="118"/>
    </location>
</feature>
<keyword evidence="3" id="KW-0997">Cell inner membrane</keyword>
<keyword evidence="9 12" id="KW-0407">Ion channel</keyword>
<reference evidence="13 14" key="1">
    <citation type="submission" date="2019-07" db="EMBL/GenBank/DDBJ databases">
        <title>Sphingomonas solaris sp. nov., isolated from a solar panel from Boston, Massachusetts.</title>
        <authorList>
            <person name="Tanner K."/>
            <person name="Pascual J."/>
            <person name="Mancuso C."/>
            <person name="Pereto J."/>
            <person name="Khalil A."/>
            <person name="Vilanova C."/>
        </authorList>
    </citation>
    <scope>NUCLEOTIDE SEQUENCE [LARGE SCALE GENOMIC DNA]</scope>
    <source>
        <strain evidence="13 14">R4DWN</strain>
    </source>
</reference>
<dbReference type="Pfam" id="PF02537">
    <property type="entry name" value="CRCB"/>
    <property type="match status" value="1"/>
</dbReference>
<feature type="transmembrane region" description="Helical" evidence="12">
    <location>
        <begin position="67"/>
        <end position="85"/>
    </location>
</feature>
<dbReference type="AlphaFoldDB" id="A0A558QSK9"/>
<comment type="activity regulation">
    <text evidence="12">Na(+) is not transported, but it plays an essential structural role and its presence is essential for fluoride channel function.</text>
</comment>
<dbReference type="PANTHER" id="PTHR28259">
    <property type="entry name" value="FLUORIDE EXPORT PROTEIN 1-RELATED"/>
    <property type="match status" value="1"/>
</dbReference>
<evidence type="ECO:0000256" key="7">
    <source>
        <dbReference type="ARBA" id="ARBA00023065"/>
    </source>
</evidence>
<evidence type="ECO:0000313" key="13">
    <source>
        <dbReference type="EMBL" id="TVV70136.1"/>
    </source>
</evidence>
<dbReference type="EMBL" id="VNIM01000141">
    <property type="protein sequence ID" value="TVV70136.1"/>
    <property type="molecule type" value="Genomic_DNA"/>
</dbReference>
<evidence type="ECO:0000256" key="9">
    <source>
        <dbReference type="ARBA" id="ARBA00023303"/>
    </source>
</evidence>
<dbReference type="NCBIfam" id="NF010791">
    <property type="entry name" value="PRK14195.1"/>
    <property type="match status" value="1"/>
</dbReference>
<keyword evidence="2 12" id="KW-1003">Cell membrane</keyword>
<keyword evidence="14" id="KW-1185">Reference proteome</keyword>
<keyword evidence="12" id="KW-0479">Metal-binding</keyword>
<evidence type="ECO:0000256" key="10">
    <source>
        <dbReference type="ARBA" id="ARBA00035120"/>
    </source>
</evidence>
<dbReference type="GO" id="GO:0140114">
    <property type="term" value="P:cellular detoxification of fluoride"/>
    <property type="evidence" value="ECO:0007669"/>
    <property type="project" value="UniProtKB-UniRule"/>
</dbReference>
<evidence type="ECO:0000256" key="12">
    <source>
        <dbReference type="HAMAP-Rule" id="MF_00454"/>
    </source>
</evidence>
<dbReference type="NCBIfam" id="TIGR00494">
    <property type="entry name" value="crcB"/>
    <property type="match status" value="1"/>
</dbReference>
<evidence type="ECO:0000256" key="8">
    <source>
        <dbReference type="ARBA" id="ARBA00023136"/>
    </source>
</evidence>
<dbReference type="RefSeq" id="WP_145155597.1">
    <property type="nucleotide sequence ID" value="NZ_VNIM01000141.1"/>
</dbReference>
<keyword evidence="7 12" id="KW-0406">Ion transport</keyword>
<dbReference type="GO" id="GO:0046872">
    <property type="term" value="F:metal ion binding"/>
    <property type="evidence" value="ECO:0007669"/>
    <property type="project" value="UniProtKB-KW"/>
</dbReference>
<evidence type="ECO:0000256" key="4">
    <source>
        <dbReference type="ARBA" id="ARBA00022692"/>
    </source>
</evidence>
<dbReference type="GO" id="GO:0062054">
    <property type="term" value="F:fluoride channel activity"/>
    <property type="evidence" value="ECO:0007669"/>
    <property type="project" value="UniProtKB-UniRule"/>
</dbReference>
<comment type="function">
    <text evidence="12">Fluoride-specific ion channel. Important for reducing fluoride concentration in the cell, thus reducing its toxicity.</text>
</comment>
<dbReference type="PANTHER" id="PTHR28259:SF1">
    <property type="entry name" value="FLUORIDE EXPORT PROTEIN 1-RELATED"/>
    <property type="match status" value="1"/>
</dbReference>
<evidence type="ECO:0000256" key="11">
    <source>
        <dbReference type="ARBA" id="ARBA00035585"/>
    </source>
</evidence>
<organism evidence="13 14">
    <name type="scientific">Alterirhizorhabdus solaris</name>
    <dbReference type="NCBI Taxonomy" id="2529389"/>
    <lineage>
        <taxon>Bacteria</taxon>
        <taxon>Pseudomonadati</taxon>
        <taxon>Pseudomonadota</taxon>
        <taxon>Alphaproteobacteria</taxon>
        <taxon>Sphingomonadales</taxon>
        <taxon>Rhizorhabdaceae</taxon>
        <taxon>Alterirhizorhabdus</taxon>
    </lineage>
</organism>
<feature type="transmembrane region" description="Helical" evidence="12">
    <location>
        <begin position="32"/>
        <end position="55"/>
    </location>
</feature>
<protein>
    <recommendedName>
        <fullName evidence="12">Fluoride-specific ion channel FluC</fullName>
    </recommendedName>
</protein>
<evidence type="ECO:0000313" key="14">
    <source>
        <dbReference type="Proteomes" id="UP000318681"/>
    </source>
</evidence>
<accession>A0A558QSK9</accession>
<evidence type="ECO:0000256" key="2">
    <source>
        <dbReference type="ARBA" id="ARBA00022475"/>
    </source>
</evidence>
<feature type="binding site" evidence="12">
    <location>
        <position position="78"/>
    </location>
    <ligand>
        <name>Na(+)</name>
        <dbReference type="ChEBI" id="CHEBI:29101"/>
        <note>structural</note>
    </ligand>
</feature>
<comment type="subcellular location">
    <subcellularLocation>
        <location evidence="1 12">Cell membrane</location>
        <topology evidence="1 12">Multi-pass membrane protein</topology>
    </subcellularLocation>
</comment>
<evidence type="ECO:0000256" key="5">
    <source>
        <dbReference type="ARBA" id="ARBA00022989"/>
    </source>
</evidence>
<keyword evidence="8 12" id="KW-0472">Membrane</keyword>
<keyword evidence="4 12" id="KW-0812">Transmembrane</keyword>
<dbReference type="HAMAP" id="MF_00454">
    <property type="entry name" value="FluC"/>
    <property type="match status" value="1"/>
</dbReference>
<evidence type="ECO:0000256" key="3">
    <source>
        <dbReference type="ARBA" id="ARBA00022519"/>
    </source>
</evidence>
<comment type="caution">
    <text evidence="13">The sequence shown here is derived from an EMBL/GenBank/DDBJ whole genome shotgun (WGS) entry which is preliminary data.</text>
</comment>
<keyword evidence="5 12" id="KW-1133">Transmembrane helix</keyword>
<keyword evidence="12" id="KW-0813">Transport</keyword>
<evidence type="ECO:0000256" key="6">
    <source>
        <dbReference type="ARBA" id="ARBA00023053"/>
    </source>
</evidence>
<evidence type="ECO:0000256" key="1">
    <source>
        <dbReference type="ARBA" id="ARBA00004651"/>
    </source>
</evidence>
<dbReference type="InterPro" id="IPR003691">
    <property type="entry name" value="FluC"/>
</dbReference>
<dbReference type="OrthoDB" id="9806299at2"/>
<comment type="catalytic activity">
    <reaction evidence="11">
        <text>fluoride(in) = fluoride(out)</text>
        <dbReference type="Rhea" id="RHEA:76159"/>
        <dbReference type="ChEBI" id="CHEBI:17051"/>
    </reaction>
    <physiologicalReaction direction="left-to-right" evidence="11">
        <dbReference type="Rhea" id="RHEA:76160"/>
    </physiologicalReaction>
</comment>